<dbReference type="Pfam" id="PF01522">
    <property type="entry name" value="Polysacc_deac_1"/>
    <property type="match status" value="1"/>
</dbReference>
<dbReference type="PROSITE" id="PS51257">
    <property type="entry name" value="PROKAR_LIPOPROTEIN"/>
    <property type="match status" value="1"/>
</dbReference>
<dbReference type="PANTHER" id="PTHR34216">
    <property type="match status" value="1"/>
</dbReference>
<reference evidence="4 5" key="1">
    <citation type="submission" date="2015-09" db="EMBL/GenBank/DDBJ databases">
        <title>Genome sequence of Oxobacter pfennigii DSM 3222.</title>
        <authorList>
            <person name="Poehlein A."/>
            <person name="Bengelsdorf F.R."/>
            <person name="Schiel-Bengelsdorf B."/>
            <person name="Duerre P."/>
            <person name="Daniel R."/>
        </authorList>
    </citation>
    <scope>NUCLEOTIDE SEQUENCE [LARGE SCALE GENOMIC DNA]</scope>
    <source>
        <strain evidence="4 5">DSM 3222</strain>
    </source>
</reference>
<sequence>MRLRILTAVLAVLLIVTGCSREVKIPEENKVEVKTEQNKNEDIKKEEIGNISQEEKSIDYNKIEANEAGKIMILMYHGVGDTESEWVRTRENFRKDLDILYQKGYRTISLNDYINNNINTPAGYTPVVITFDDGLKNQFNYIENNGKYEIDGKCAVSIMMDFAKDKPEFGNKATFYVYYPVPFRQRELIKDKYEYLVKNGFDIGNHSYTHEMLGKMDAEGIQKQIALNIKATAEYLPGYNVNSLALPYGSRPKDETLRGLIAAGEYEGTKYKNDAVLLVGSNPAPAPNNSDFTPQALPRVRASEMNTSGTGMYDWLKHFDTHPEERYISDGNPKTIALPKDNKEKVNLDSVKDKELILY</sequence>
<keyword evidence="2" id="KW-0732">Signal</keyword>
<dbReference type="InterPro" id="IPR051398">
    <property type="entry name" value="Polysacch_Deacetylase"/>
</dbReference>
<dbReference type="InterPro" id="IPR011330">
    <property type="entry name" value="Glyco_hydro/deAcase_b/a-brl"/>
</dbReference>
<dbReference type="STRING" id="36849.OXPF_39990"/>
<organism evidence="4 5">
    <name type="scientific">Oxobacter pfennigii</name>
    <dbReference type="NCBI Taxonomy" id="36849"/>
    <lineage>
        <taxon>Bacteria</taxon>
        <taxon>Bacillati</taxon>
        <taxon>Bacillota</taxon>
        <taxon>Clostridia</taxon>
        <taxon>Eubacteriales</taxon>
        <taxon>Clostridiaceae</taxon>
        <taxon>Oxobacter</taxon>
    </lineage>
</organism>
<proteinExistence type="predicted"/>
<dbReference type="GO" id="GO:0016810">
    <property type="term" value="F:hydrolase activity, acting on carbon-nitrogen (but not peptide) bonds"/>
    <property type="evidence" value="ECO:0007669"/>
    <property type="project" value="InterPro"/>
</dbReference>
<keyword evidence="5" id="KW-1185">Reference proteome</keyword>
<dbReference type="RefSeq" id="WP_054876951.1">
    <property type="nucleotide sequence ID" value="NZ_LKET01000068.1"/>
</dbReference>
<evidence type="ECO:0000256" key="1">
    <source>
        <dbReference type="ARBA" id="ARBA00004613"/>
    </source>
</evidence>
<comment type="caution">
    <text evidence="4">The sequence shown here is derived from an EMBL/GenBank/DDBJ whole genome shotgun (WGS) entry which is preliminary data.</text>
</comment>
<dbReference type="InterPro" id="IPR002509">
    <property type="entry name" value="NODB_dom"/>
</dbReference>
<dbReference type="GO" id="GO:0005975">
    <property type="term" value="P:carbohydrate metabolic process"/>
    <property type="evidence" value="ECO:0007669"/>
    <property type="project" value="InterPro"/>
</dbReference>
<evidence type="ECO:0000256" key="2">
    <source>
        <dbReference type="ARBA" id="ARBA00022729"/>
    </source>
</evidence>
<dbReference type="EMBL" id="LKET01000068">
    <property type="protein sequence ID" value="KPU42215.1"/>
    <property type="molecule type" value="Genomic_DNA"/>
</dbReference>
<dbReference type="PROSITE" id="PS51677">
    <property type="entry name" value="NODB"/>
    <property type="match status" value="1"/>
</dbReference>
<dbReference type="Proteomes" id="UP000050326">
    <property type="component" value="Unassembled WGS sequence"/>
</dbReference>
<gene>
    <name evidence="4" type="ORF">OXPF_39990</name>
</gene>
<evidence type="ECO:0000313" key="5">
    <source>
        <dbReference type="Proteomes" id="UP000050326"/>
    </source>
</evidence>
<protein>
    <submittedName>
        <fullName evidence="4">Polysaccharide deacetylase</fullName>
    </submittedName>
</protein>
<accession>A0A0P8W3Q6</accession>
<dbReference type="PANTHER" id="PTHR34216:SF3">
    <property type="entry name" value="POLY-BETA-1,6-N-ACETYL-D-GLUCOSAMINE N-DEACETYLASE"/>
    <property type="match status" value="1"/>
</dbReference>
<evidence type="ECO:0000259" key="3">
    <source>
        <dbReference type="PROSITE" id="PS51677"/>
    </source>
</evidence>
<dbReference type="AlphaFoldDB" id="A0A0P8W3Q6"/>
<dbReference type="CDD" id="cd10972">
    <property type="entry name" value="CE4_DAC_u3_5s"/>
    <property type="match status" value="1"/>
</dbReference>
<dbReference type="OrthoDB" id="9778320at2"/>
<dbReference type="Gene3D" id="3.20.20.370">
    <property type="entry name" value="Glycoside hydrolase/deacetylase"/>
    <property type="match status" value="1"/>
</dbReference>
<comment type="subcellular location">
    <subcellularLocation>
        <location evidence="1">Secreted</location>
    </subcellularLocation>
</comment>
<feature type="domain" description="NodB homology" evidence="3">
    <location>
        <begin position="125"/>
        <end position="359"/>
    </location>
</feature>
<name>A0A0P8W3Q6_9CLOT</name>
<evidence type="ECO:0000313" key="4">
    <source>
        <dbReference type="EMBL" id="KPU42215.1"/>
    </source>
</evidence>
<dbReference type="SUPFAM" id="SSF88713">
    <property type="entry name" value="Glycoside hydrolase/deacetylase"/>
    <property type="match status" value="1"/>
</dbReference>
<dbReference type="GO" id="GO:0005576">
    <property type="term" value="C:extracellular region"/>
    <property type="evidence" value="ECO:0007669"/>
    <property type="project" value="UniProtKB-SubCell"/>
</dbReference>